<evidence type="ECO:0000313" key="3">
    <source>
        <dbReference type="Proteomes" id="UP001597296"/>
    </source>
</evidence>
<dbReference type="PANTHER" id="PTHR13622:SF8">
    <property type="entry name" value="THIAMIN PYROPHOSPHOKINASE 1"/>
    <property type="match status" value="1"/>
</dbReference>
<dbReference type="SUPFAM" id="SSF55811">
    <property type="entry name" value="Nudix"/>
    <property type="match status" value="1"/>
</dbReference>
<dbReference type="InterPro" id="IPR031804">
    <property type="entry name" value="DUF4743"/>
</dbReference>
<dbReference type="EMBL" id="JBHUIY010000002">
    <property type="protein sequence ID" value="MFD2232429.1"/>
    <property type="molecule type" value="Genomic_DNA"/>
</dbReference>
<dbReference type="PANTHER" id="PTHR13622">
    <property type="entry name" value="THIAMIN PYROPHOSPHOKINASE"/>
    <property type="match status" value="1"/>
</dbReference>
<evidence type="ECO:0000259" key="1">
    <source>
        <dbReference type="PROSITE" id="PS51462"/>
    </source>
</evidence>
<protein>
    <submittedName>
        <fullName evidence="2">DUF4743 domain-containing protein</fullName>
    </submittedName>
</protein>
<sequence length="285" mass="31353">MAYLDHIAACNRHDLSRFRPFVIDGTGVGWVRHDVAHRLAPYPEVFRVGRDAVTLHPLLTSPQARTEAVGGVALDLHRAWGTPAPRGEMYRVAGRFGAPPLMDIDRGVVSLFGIRAYGIHVNGLVRRPDGDHLWIARRSPDKSVAPGALDNMVAGGQPGALSLADNLLKEAAEEADIPAALAATARPVGAIAYCMEDEWGLKPDVMFCYDLAVPEDFVPRNTDGEIDRFTLMPVAEVARLVRDTTRFKFNVNLVILDFLIRHGHLSPDREPDYLDLVAGLRRGVR</sequence>
<dbReference type="Gene3D" id="3.90.79.10">
    <property type="entry name" value="Nucleoside Triphosphate Pyrophosphohydrolase"/>
    <property type="match status" value="1"/>
</dbReference>
<gene>
    <name evidence="2" type="ORF">ACFSNB_01280</name>
</gene>
<dbReference type="PROSITE" id="PS51462">
    <property type="entry name" value="NUDIX"/>
    <property type="match status" value="1"/>
</dbReference>
<organism evidence="2 3">
    <name type="scientific">Phaeospirillum tilakii</name>
    <dbReference type="NCBI Taxonomy" id="741673"/>
    <lineage>
        <taxon>Bacteria</taxon>
        <taxon>Pseudomonadati</taxon>
        <taxon>Pseudomonadota</taxon>
        <taxon>Alphaproteobacteria</taxon>
        <taxon>Rhodospirillales</taxon>
        <taxon>Rhodospirillaceae</taxon>
        <taxon>Phaeospirillum</taxon>
    </lineage>
</organism>
<feature type="domain" description="Nudix hydrolase" evidence="1">
    <location>
        <begin position="116"/>
        <end position="257"/>
    </location>
</feature>
<dbReference type="Proteomes" id="UP001597296">
    <property type="component" value="Unassembled WGS sequence"/>
</dbReference>
<evidence type="ECO:0000313" key="2">
    <source>
        <dbReference type="EMBL" id="MFD2232429.1"/>
    </source>
</evidence>
<name>A0ABW5C501_9PROT</name>
<keyword evidence="3" id="KW-1185">Reference proteome</keyword>
<dbReference type="InterPro" id="IPR000086">
    <property type="entry name" value="NUDIX_hydrolase_dom"/>
</dbReference>
<proteinExistence type="predicted"/>
<dbReference type="CDD" id="cd03676">
    <property type="entry name" value="NUDIX_Tnr3_like"/>
    <property type="match status" value="1"/>
</dbReference>
<accession>A0ABW5C501</accession>
<comment type="caution">
    <text evidence="2">The sequence shown here is derived from an EMBL/GenBank/DDBJ whole genome shotgun (WGS) entry which is preliminary data.</text>
</comment>
<dbReference type="RefSeq" id="WP_377313725.1">
    <property type="nucleotide sequence ID" value="NZ_JBHUIY010000002.1"/>
</dbReference>
<dbReference type="InterPro" id="IPR015797">
    <property type="entry name" value="NUDIX_hydrolase-like_dom_sf"/>
</dbReference>
<reference evidence="3" key="1">
    <citation type="journal article" date="2019" name="Int. J. Syst. Evol. Microbiol.">
        <title>The Global Catalogue of Microorganisms (GCM) 10K type strain sequencing project: providing services to taxonomists for standard genome sequencing and annotation.</title>
        <authorList>
            <consortium name="The Broad Institute Genomics Platform"/>
            <consortium name="The Broad Institute Genome Sequencing Center for Infectious Disease"/>
            <person name="Wu L."/>
            <person name="Ma J."/>
        </authorList>
    </citation>
    <scope>NUCLEOTIDE SEQUENCE [LARGE SCALE GENOMIC DNA]</scope>
    <source>
        <strain evidence="3">KCTC 15012</strain>
    </source>
</reference>
<dbReference type="Pfam" id="PF15916">
    <property type="entry name" value="DUF4743"/>
    <property type="match status" value="1"/>
</dbReference>